<sequence>MGKTSCRYVVNALGKGGQTYLTQCHDKHELKSWISQHEHDLVMEELKIIDKKKHPLLKLFSMKF</sequence>
<dbReference type="OrthoDB" id="2885031at2"/>
<organism evidence="1 2">
    <name type="scientific">Mesobacillus persicus</name>
    <dbReference type="NCBI Taxonomy" id="930146"/>
    <lineage>
        <taxon>Bacteria</taxon>
        <taxon>Bacillati</taxon>
        <taxon>Bacillota</taxon>
        <taxon>Bacilli</taxon>
        <taxon>Bacillales</taxon>
        <taxon>Bacillaceae</taxon>
        <taxon>Mesobacillus</taxon>
    </lineage>
</organism>
<dbReference type="EMBL" id="FOBW01000012">
    <property type="protein sequence ID" value="SEN37316.1"/>
    <property type="molecule type" value="Genomic_DNA"/>
</dbReference>
<gene>
    <name evidence="1" type="ORF">SAMN05192533_11230</name>
</gene>
<proteinExistence type="predicted"/>
<name>A0A1H8G007_9BACI</name>
<dbReference type="AlphaFoldDB" id="A0A1H8G007"/>
<accession>A0A1H8G007</accession>
<evidence type="ECO:0000313" key="1">
    <source>
        <dbReference type="EMBL" id="SEN37316.1"/>
    </source>
</evidence>
<keyword evidence="2" id="KW-1185">Reference proteome</keyword>
<reference evidence="2" key="1">
    <citation type="submission" date="2016-10" db="EMBL/GenBank/DDBJ databases">
        <authorList>
            <person name="Varghese N."/>
            <person name="Submissions S."/>
        </authorList>
    </citation>
    <scope>NUCLEOTIDE SEQUENCE [LARGE SCALE GENOMIC DNA]</scope>
    <source>
        <strain evidence="2">B48,IBRC-M 10115,DSM 25386,CECT 8001</strain>
    </source>
</reference>
<protein>
    <submittedName>
        <fullName evidence="1">Uncharacterized protein</fullName>
    </submittedName>
</protein>
<dbReference type="Proteomes" id="UP000198553">
    <property type="component" value="Unassembled WGS sequence"/>
</dbReference>
<evidence type="ECO:0000313" key="2">
    <source>
        <dbReference type="Proteomes" id="UP000198553"/>
    </source>
</evidence>
<dbReference type="RefSeq" id="WP_090747985.1">
    <property type="nucleotide sequence ID" value="NZ_FOBW01000012.1"/>
</dbReference>